<organism evidence="1">
    <name type="scientific">Solanum chacoense</name>
    <name type="common">Chaco potato</name>
    <dbReference type="NCBI Taxonomy" id="4108"/>
    <lineage>
        <taxon>Eukaryota</taxon>
        <taxon>Viridiplantae</taxon>
        <taxon>Streptophyta</taxon>
        <taxon>Embryophyta</taxon>
        <taxon>Tracheophyta</taxon>
        <taxon>Spermatophyta</taxon>
        <taxon>Magnoliopsida</taxon>
        <taxon>eudicotyledons</taxon>
        <taxon>Gunneridae</taxon>
        <taxon>Pentapetalae</taxon>
        <taxon>asterids</taxon>
        <taxon>lamiids</taxon>
        <taxon>Solanales</taxon>
        <taxon>Solanaceae</taxon>
        <taxon>Solanoideae</taxon>
        <taxon>Solaneae</taxon>
        <taxon>Solanum</taxon>
    </lineage>
</organism>
<evidence type="ECO:0000313" key="1">
    <source>
        <dbReference type="EMBL" id="JAP12578.1"/>
    </source>
</evidence>
<protein>
    <submittedName>
        <fullName evidence="1">Putative ovule protein</fullName>
    </submittedName>
</protein>
<accession>A0A0V0GWQ8</accession>
<dbReference type="AlphaFoldDB" id="A0A0V0GWQ8"/>
<name>A0A0V0GWQ8_SOLCH</name>
<proteinExistence type="predicted"/>
<dbReference type="EMBL" id="GEDG01029388">
    <property type="protein sequence ID" value="JAP12578.1"/>
    <property type="molecule type" value="Transcribed_RNA"/>
</dbReference>
<reference evidence="1" key="1">
    <citation type="submission" date="2015-12" db="EMBL/GenBank/DDBJ databases">
        <title>Gene expression during late stages of embryo sac development: a critical building block for successful pollen-pistil interactions.</title>
        <authorList>
            <person name="Liu Y."/>
            <person name="Joly V."/>
            <person name="Sabar M."/>
            <person name="Matton D.P."/>
        </authorList>
    </citation>
    <scope>NUCLEOTIDE SEQUENCE</scope>
</reference>
<sequence length="62" mass="7428">MKHDNMLKNLLLPESFNYCRNDYAYKNQCSKYEVAGKGKEISNEHRLLHFNKPIRQTHLFSL</sequence>